<feature type="domain" description="VanZ-like" evidence="2">
    <location>
        <begin position="38"/>
        <end position="125"/>
    </location>
</feature>
<sequence>MQNLLVRKYFYLWLAEFWTVLIAFLCLTSFKKLPSIGVKSADKYVHFIFYFVFTILWFLYFNNKSSNRNNSSKALVLKVFLASFFYGVLIEIAQSLFTTTRKGDLLDVIANTTGALGAVFILVLWGHYFTKKDIQIK</sequence>
<evidence type="ECO:0000256" key="1">
    <source>
        <dbReference type="SAM" id="Phobius"/>
    </source>
</evidence>
<proteinExistence type="predicted"/>
<evidence type="ECO:0000313" key="4">
    <source>
        <dbReference type="Proteomes" id="UP001597051"/>
    </source>
</evidence>
<dbReference type="Pfam" id="PF04892">
    <property type="entry name" value="VanZ"/>
    <property type="match status" value="1"/>
</dbReference>
<protein>
    <submittedName>
        <fullName evidence="3">VanZ family protein</fullName>
    </submittedName>
</protein>
<keyword evidence="1" id="KW-0472">Membrane</keyword>
<accession>A0ABW3J175</accession>
<dbReference type="InterPro" id="IPR006976">
    <property type="entry name" value="VanZ-like"/>
</dbReference>
<evidence type="ECO:0000259" key="2">
    <source>
        <dbReference type="Pfam" id="PF04892"/>
    </source>
</evidence>
<feature type="transmembrane region" description="Helical" evidence="1">
    <location>
        <begin position="9"/>
        <end position="30"/>
    </location>
</feature>
<dbReference type="Proteomes" id="UP001597051">
    <property type="component" value="Unassembled WGS sequence"/>
</dbReference>
<feature type="transmembrane region" description="Helical" evidence="1">
    <location>
        <begin position="109"/>
        <end position="129"/>
    </location>
</feature>
<organism evidence="3 4">
    <name type="scientific">Flavobacterium myungsuense</name>
    <dbReference type="NCBI Taxonomy" id="651823"/>
    <lineage>
        <taxon>Bacteria</taxon>
        <taxon>Pseudomonadati</taxon>
        <taxon>Bacteroidota</taxon>
        <taxon>Flavobacteriia</taxon>
        <taxon>Flavobacteriales</taxon>
        <taxon>Flavobacteriaceae</taxon>
        <taxon>Flavobacterium</taxon>
    </lineage>
</organism>
<keyword evidence="1" id="KW-0812">Transmembrane</keyword>
<comment type="caution">
    <text evidence="3">The sequence shown here is derived from an EMBL/GenBank/DDBJ whole genome shotgun (WGS) entry which is preliminary data.</text>
</comment>
<reference evidence="4" key="1">
    <citation type="journal article" date="2019" name="Int. J. Syst. Evol. Microbiol.">
        <title>The Global Catalogue of Microorganisms (GCM) 10K type strain sequencing project: providing services to taxonomists for standard genome sequencing and annotation.</title>
        <authorList>
            <consortium name="The Broad Institute Genomics Platform"/>
            <consortium name="The Broad Institute Genome Sequencing Center for Infectious Disease"/>
            <person name="Wu L."/>
            <person name="Ma J."/>
        </authorList>
    </citation>
    <scope>NUCLEOTIDE SEQUENCE [LARGE SCALE GENOMIC DNA]</scope>
    <source>
        <strain evidence="4">CECT 7649</strain>
    </source>
</reference>
<evidence type="ECO:0000313" key="3">
    <source>
        <dbReference type="EMBL" id="MFD0983830.1"/>
    </source>
</evidence>
<gene>
    <name evidence="3" type="ORF">ACFQ0S_05000</name>
</gene>
<keyword evidence="4" id="KW-1185">Reference proteome</keyword>
<feature type="transmembrane region" description="Helical" evidence="1">
    <location>
        <begin position="45"/>
        <end position="63"/>
    </location>
</feature>
<name>A0ABW3J175_9FLAO</name>
<feature type="transmembrane region" description="Helical" evidence="1">
    <location>
        <begin position="75"/>
        <end position="97"/>
    </location>
</feature>
<keyword evidence="1" id="KW-1133">Transmembrane helix</keyword>
<dbReference type="NCBIfam" id="NF037970">
    <property type="entry name" value="vanZ_1"/>
    <property type="match status" value="1"/>
</dbReference>
<dbReference type="PANTHER" id="PTHR28008:SF1">
    <property type="entry name" value="DOMAIN PROTEIN, PUTATIVE (AFU_ORTHOLOGUE AFUA_3G10980)-RELATED"/>
    <property type="match status" value="1"/>
</dbReference>
<dbReference type="EMBL" id="JBHTIZ010000011">
    <property type="protein sequence ID" value="MFD0983830.1"/>
    <property type="molecule type" value="Genomic_DNA"/>
</dbReference>
<dbReference type="PANTHER" id="PTHR28008">
    <property type="entry name" value="DOMAIN PROTEIN, PUTATIVE (AFU_ORTHOLOGUE AFUA_3G10980)-RELATED"/>
    <property type="match status" value="1"/>
</dbReference>